<dbReference type="Proteomes" id="UP000887540">
    <property type="component" value="Unplaced"/>
</dbReference>
<reference evidence="3" key="1">
    <citation type="submission" date="2022-11" db="UniProtKB">
        <authorList>
            <consortium name="WormBaseParasite"/>
        </authorList>
    </citation>
    <scope>IDENTIFICATION</scope>
</reference>
<keyword evidence="2" id="KW-1185">Reference proteome</keyword>
<evidence type="ECO:0000256" key="1">
    <source>
        <dbReference type="SAM" id="MobiDB-lite"/>
    </source>
</evidence>
<feature type="region of interest" description="Disordered" evidence="1">
    <location>
        <begin position="21"/>
        <end position="43"/>
    </location>
</feature>
<sequence>MPLTIDFSQHKAVLFNPLHLVDQGQPEEAPDGQLERPQGDPPVDVPRLTAILLRVLRRCHGLGTLLWNARLLPHDDLQPKIKEALRHEFADSAAHHPH</sequence>
<proteinExistence type="predicted"/>
<dbReference type="AlphaFoldDB" id="A0A914EHS4"/>
<name>A0A914EHS4_9BILA</name>
<organism evidence="2 3">
    <name type="scientific">Acrobeloides nanus</name>
    <dbReference type="NCBI Taxonomy" id="290746"/>
    <lineage>
        <taxon>Eukaryota</taxon>
        <taxon>Metazoa</taxon>
        <taxon>Ecdysozoa</taxon>
        <taxon>Nematoda</taxon>
        <taxon>Chromadorea</taxon>
        <taxon>Rhabditida</taxon>
        <taxon>Tylenchina</taxon>
        <taxon>Cephalobomorpha</taxon>
        <taxon>Cephaloboidea</taxon>
        <taxon>Cephalobidae</taxon>
        <taxon>Acrobeloides</taxon>
    </lineage>
</organism>
<dbReference type="WBParaSite" id="ACRNAN_scaffold7858.g9614.t1">
    <property type="protein sequence ID" value="ACRNAN_scaffold7858.g9614.t1"/>
    <property type="gene ID" value="ACRNAN_scaffold7858.g9614"/>
</dbReference>
<evidence type="ECO:0000313" key="3">
    <source>
        <dbReference type="WBParaSite" id="ACRNAN_scaffold7858.g9614.t1"/>
    </source>
</evidence>
<evidence type="ECO:0000313" key="2">
    <source>
        <dbReference type="Proteomes" id="UP000887540"/>
    </source>
</evidence>
<protein>
    <submittedName>
        <fullName evidence="3">Uncharacterized protein</fullName>
    </submittedName>
</protein>
<accession>A0A914EHS4</accession>